<organism evidence="1 2">
    <name type="scientific">Plesiocystis pacifica SIR-1</name>
    <dbReference type="NCBI Taxonomy" id="391625"/>
    <lineage>
        <taxon>Bacteria</taxon>
        <taxon>Pseudomonadati</taxon>
        <taxon>Myxococcota</taxon>
        <taxon>Polyangia</taxon>
        <taxon>Nannocystales</taxon>
        <taxon>Nannocystaceae</taxon>
        <taxon>Plesiocystis</taxon>
    </lineage>
</organism>
<reference evidence="1 2" key="1">
    <citation type="submission" date="2007-06" db="EMBL/GenBank/DDBJ databases">
        <authorList>
            <person name="Shimkets L."/>
            <person name="Ferriera S."/>
            <person name="Johnson J."/>
            <person name="Kravitz S."/>
            <person name="Beeson K."/>
            <person name="Sutton G."/>
            <person name="Rogers Y.-H."/>
            <person name="Friedman R."/>
            <person name="Frazier M."/>
            <person name="Venter J.C."/>
        </authorList>
    </citation>
    <scope>NUCLEOTIDE SEQUENCE [LARGE SCALE GENOMIC DNA]</scope>
    <source>
        <strain evidence="1 2">SIR-1</strain>
    </source>
</reference>
<dbReference type="OrthoDB" id="6025849at2"/>
<evidence type="ECO:0000313" key="1">
    <source>
        <dbReference type="EMBL" id="EDM77543.1"/>
    </source>
</evidence>
<name>A6G9C1_9BACT</name>
<sequence>MQRTCLDWLGHARAAEDPEALRRCLDAAIAEAKDMHDWRAVLLAAADIDAVPRTELAELADRTFELAARGAGIWEFRDVATVRKQHLDDEAGGRAALEACRAAFLASGRGPNDYEWVLLAKGFVETLGDQAGAREVLALGLDQARAAASAAQLCCIATAWAELVDREAGVALLREAEALGSDGSVRPWALANAWRAVEDADAVRRVLDGALARAQTHEAAIEVARAWASHRRREQAAGALVRVEALASSVEEWLAIGELALDAELGVERIRRAVERAEAAVSASMGADAARVSAAYLHWLGDGEAAERVGPRGAHPSSLRSVVDPDFLSSWAPSATALFDHMRATVTEEELTSIAKADYGMGAAKHLAALRDICESGRVPTKSAWVPHEVLELSRWAEGERVNHVERALSALLLCSSPPSFSEIVTNGVILAESCLALGPEVVALGERFFAWFGASVAMDEAGEVEEGDELDSDRALALLLLFILRAATSATPGRDPQLIELAERLTQPAEPLEFASMCIEGSMREALWERLLTETLRADDPPSRKLLVALGR</sequence>
<proteinExistence type="predicted"/>
<protein>
    <submittedName>
        <fullName evidence="1">Uncharacterized protein</fullName>
    </submittedName>
</protein>
<dbReference type="eggNOG" id="ENOG50331B2">
    <property type="taxonomic scope" value="Bacteria"/>
</dbReference>
<dbReference type="Proteomes" id="UP000005801">
    <property type="component" value="Unassembled WGS sequence"/>
</dbReference>
<dbReference type="AlphaFoldDB" id="A6G9C1"/>
<comment type="caution">
    <text evidence="1">The sequence shown here is derived from an EMBL/GenBank/DDBJ whole genome shotgun (WGS) entry which is preliminary data.</text>
</comment>
<evidence type="ECO:0000313" key="2">
    <source>
        <dbReference type="Proteomes" id="UP000005801"/>
    </source>
</evidence>
<dbReference type="RefSeq" id="WP_006973316.1">
    <property type="nucleotide sequence ID" value="NZ_ABCS01000044.1"/>
</dbReference>
<dbReference type="EMBL" id="ABCS01000044">
    <property type="protein sequence ID" value="EDM77543.1"/>
    <property type="molecule type" value="Genomic_DNA"/>
</dbReference>
<keyword evidence="2" id="KW-1185">Reference proteome</keyword>
<gene>
    <name evidence="1" type="ORF">PPSIR1_09575</name>
</gene>
<accession>A6G9C1</accession>